<dbReference type="Proteomes" id="UP000612055">
    <property type="component" value="Unassembled WGS sequence"/>
</dbReference>
<organism evidence="3 4">
    <name type="scientific">Edaphochlamys debaryana</name>
    <dbReference type="NCBI Taxonomy" id="47281"/>
    <lineage>
        <taxon>Eukaryota</taxon>
        <taxon>Viridiplantae</taxon>
        <taxon>Chlorophyta</taxon>
        <taxon>core chlorophytes</taxon>
        <taxon>Chlorophyceae</taxon>
        <taxon>CS clade</taxon>
        <taxon>Chlamydomonadales</taxon>
        <taxon>Chlamydomonadales incertae sedis</taxon>
        <taxon>Edaphochlamys</taxon>
    </lineage>
</organism>
<comment type="caution">
    <text evidence="3">The sequence shown here is derived from an EMBL/GenBank/DDBJ whole genome shotgun (WGS) entry which is preliminary data.</text>
</comment>
<dbReference type="SUPFAM" id="SSF49899">
    <property type="entry name" value="Concanavalin A-like lectins/glucanases"/>
    <property type="match status" value="1"/>
</dbReference>
<dbReference type="Pfam" id="PF01419">
    <property type="entry name" value="Jacalin"/>
    <property type="match status" value="1"/>
</dbReference>
<dbReference type="OrthoDB" id="539570at2759"/>
<dbReference type="InterPro" id="IPR001229">
    <property type="entry name" value="Jacalin-like_lectin_dom"/>
</dbReference>
<dbReference type="CDD" id="cd00161">
    <property type="entry name" value="beta-trefoil_Ricin-like"/>
    <property type="match status" value="1"/>
</dbReference>
<feature type="compositionally biased region" description="Pro residues" evidence="1">
    <location>
        <begin position="246"/>
        <end position="263"/>
    </location>
</feature>
<feature type="compositionally biased region" description="Pro residues" evidence="1">
    <location>
        <begin position="559"/>
        <end position="575"/>
    </location>
</feature>
<dbReference type="InterPro" id="IPR013320">
    <property type="entry name" value="ConA-like_dom_sf"/>
</dbReference>
<feature type="domain" description="Jacalin-type lectin" evidence="2">
    <location>
        <begin position="648"/>
        <end position="761"/>
    </location>
</feature>
<dbReference type="SUPFAM" id="SSF51101">
    <property type="entry name" value="Mannose-binding lectins"/>
    <property type="match status" value="1"/>
</dbReference>
<feature type="region of interest" description="Disordered" evidence="1">
    <location>
        <begin position="530"/>
        <end position="652"/>
    </location>
</feature>
<feature type="region of interest" description="Disordered" evidence="1">
    <location>
        <begin position="246"/>
        <end position="300"/>
    </location>
</feature>
<evidence type="ECO:0000313" key="4">
    <source>
        <dbReference type="Proteomes" id="UP000612055"/>
    </source>
</evidence>
<gene>
    <name evidence="3" type="ORF">HYH03_011908</name>
</gene>
<dbReference type="AlphaFoldDB" id="A0A835XTU0"/>
<evidence type="ECO:0000259" key="2">
    <source>
        <dbReference type="Pfam" id="PF01419"/>
    </source>
</evidence>
<sequence>MRSKGRINVEYRLVYASADGTLSSGDNALTLWCEFQTGGRPQLYIEFEKAVTLESGQVKTGERLKGGQGAAGREWKEAMRFKPAGPVSFLFVQKGVPGVACEAGGAFRFRSAANPSLCWALLGNASARGDTVLGLAPCTGGGSEQEFASDGQKYRFYDHFVEGWKLHHAATGSCAAVEQAGAEEGLPGSGAAVMVSPCGDGVEREMASVLNIIPAGLPPALVPECAYFDALNGMITYPYGVPLPPSPPTRPAGPLPPSFPPSTPDNGPAEPPSFGDEPPVAPPMTPANPDPPEAAPPPIDAPYNYYLKPTGWADAARPGQVLGLANGCSYDSRPGEAYGSLRMDGEECFGILPDDLASWNASAAAAWSIVAIFKPELSVNDLTLVSMSRTRSDDRKQLLLGELFTGLSDGESEAMRDMSRLDQGYPRGVWQMAAYVREEGGDVGYMYDSIQGSAVRRTNRWILQDALPVGADNFVIGADLKHESEPFKGHIGAILVYNRSLGLQQLNRIYELYAPRFGWAVYDLETAPPDSWGQHAPPPMEEGPPPSHPDDSPMDMVPSVPPVYPGSSGPPPSDEPPAYGVPFAPAYPAQPPHPRAPIVLRRPAMPPSEPPGPPGDAIPPRHEDSAPPPRSPLPAGGLQCNGTSLARGPFGNRTGGAGFSDYAFTEEGKEAISRVAWVVGDYVAGLQLTYGAIATPLRGSFSAPVKGSVSLDQGEYITAVQVVMGRNVGSETIDGLYMTTSDAQVIAIGAKPRTKRTTTINITPCPSKTGTRVVLKHISGRAAASYLNAVTFVWGEVPYRQE</sequence>
<dbReference type="Gene3D" id="2.100.10.30">
    <property type="entry name" value="Jacalin-like lectin domain"/>
    <property type="match status" value="1"/>
</dbReference>
<feature type="compositionally biased region" description="Pro residues" evidence="1">
    <location>
        <begin position="279"/>
        <end position="300"/>
    </location>
</feature>
<reference evidence="3" key="1">
    <citation type="journal article" date="2020" name="bioRxiv">
        <title>Comparative genomics of Chlamydomonas.</title>
        <authorList>
            <person name="Craig R.J."/>
            <person name="Hasan A.R."/>
            <person name="Ness R.W."/>
            <person name="Keightley P.D."/>
        </authorList>
    </citation>
    <scope>NUCLEOTIDE SEQUENCE</scope>
    <source>
        <strain evidence="3">CCAP 11/70</strain>
    </source>
</reference>
<feature type="compositionally biased region" description="Pro residues" evidence="1">
    <location>
        <begin position="604"/>
        <end position="617"/>
    </location>
</feature>
<feature type="compositionally biased region" description="Pro residues" evidence="1">
    <location>
        <begin position="536"/>
        <end position="547"/>
    </location>
</feature>
<proteinExistence type="predicted"/>
<accession>A0A835XTU0</accession>
<protein>
    <recommendedName>
        <fullName evidence="2">Jacalin-type lectin domain-containing protein</fullName>
    </recommendedName>
</protein>
<keyword evidence="4" id="KW-1185">Reference proteome</keyword>
<evidence type="ECO:0000256" key="1">
    <source>
        <dbReference type="SAM" id="MobiDB-lite"/>
    </source>
</evidence>
<dbReference type="EMBL" id="JAEHOE010000071">
    <property type="protein sequence ID" value="KAG2489629.1"/>
    <property type="molecule type" value="Genomic_DNA"/>
</dbReference>
<evidence type="ECO:0000313" key="3">
    <source>
        <dbReference type="EMBL" id="KAG2489629.1"/>
    </source>
</evidence>
<dbReference type="InterPro" id="IPR036404">
    <property type="entry name" value="Jacalin-like_lectin_dom_sf"/>
</dbReference>
<name>A0A835XTU0_9CHLO</name>